<gene>
    <name evidence="12" type="primary">ddl</name>
    <name evidence="16" type="ordered locus">Ftrac_0935</name>
</gene>
<dbReference type="GO" id="GO:0008716">
    <property type="term" value="F:D-alanine-D-alanine ligase activity"/>
    <property type="evidence" value="ECO:0007669"/>
    <property type="project" value="UniProtKB-UniRule"/>
</dbReference>
<dbReference type="SUPFAM" id="SSF52440">
    <property type="entry name" value="PreATP-grasp domain"/>
    <property type="match status" value="2"/>
</dbReference>
<dbReference type="GO" id="GO:0005524">
    <property type="term" value="F:ATP binding"/>
    <property type="evidence" value="ECO:0007669"/>
    <property type="project" value="UniProtKB-UniRule"/>
</dbReference>
<dbReference type="EMBL" id="CP002349">
    <property type="protein sequence ID" value="ADR20937.1"/>
    <property type="molecule type" value="Genomic_DNA"/>
</dbReference>
<proteinExistence type="inferred from homology"/>
<dbReference type="OrthoDB" id="9813261at2"/>
<sequence>MRIGIFFGGQSREREISFAGGRTVYDNLNKSIFDAVPIFIDSKGHFVLLDWQYIYKGTIRDFYPPVNFLPKSDLPVQIYAESLKNLSDEDWDKLIAEVGQKINPSDFKKHIDFAFLALHGPYGEDGNIQGILEWNGIPFSGAGILPSAIGISKIAQRQFLQQAGFEGPKSRILNQNDWNHQPHENIYQNLKKELGLPLVIKAPHQGSSIGVSILNEDDPNKFEKLVQKSFFELEITEDEWNGYSQEEKIGFIAKLVDIREGIGLPVIAEEGMLYTPDELLEFLNNTFTAKKQSIKLKAIDSENSLLIESFIEGKEFSCIVIQDENERPIALPPTEIRKGKDVFDYRSKYLPGISRKITPIDAPQDIIEKIRSQCAALFKALQIDVYARIDGFITKEGKVFLNDPNTTSGMLPSSFFFHQAAEIGLNPSQFLSYIIRTSLQARLKTGKHHFELQKMIKQLDAALEGLKKEAQKKINVGVIMGGFSTERHISVESGRNIYEKLSSSEKYLPIPIFLSGNEDQHELYVLPINIMLKDNADDIKDKIQNYEVHPIISQIKFESSEITEKYVGIENIVLKKISYHDLPDIIDVTFIALHGRPGEDGAVQAELEKLNIPYNGSDVESSKITINKYDTNEILKNAGISVADHRLVFENKWQSNKEAEIAAIEEQLSYPLIAKPADDGCSSAVKKIKNKAELEAFAGMMFRPQAEFIEDLANILKLKKNEEFPQKNFFLLEELIEKKDAKYFLEITGGLLTHFKEDGSIEYEIFEPSEALAGGEVLSLEEKFLAGEGQNITPARYTPQAENYKVVAEQVKATLKKTAEVLNITGYARIDAFVRVYEDLSVETIIIEVNSLPGMTPATCIFHQTAINGYKPYDFIDKILAFGTEKMKKQTITK</sequence>
<dbReference type="GO" id="GO:0009252">
    <property type="term" value="P:peptidoglycan biosynthetic process"/>
    <property type="evidence" value="ECO:0007669"/>
    <property type="project" value="UniProtKB-UniRule"/>
</dbReference>
<feature type="domain" description="ATP-grasp" evidence="15">
    <location>
        <begin position="632"/>
        <end position="881"/>
    </location>
</feature>
<keyword evidence="8 12" id="KW-0133">Cell shape</keyword>
<evidence type="ECO:0000256" key="3">
    <source>
        <dbReference type="ARBA" id="ARBA00010871"/>
    </source>
</evidence>
<evidence type="ECO:0000256" key="14">
    <source>
        <dbReference type="SAM" id="Coils"/>
    </source>
</evidence>
<evidence type="ECO:0000256" key="9">
    <source>
        <dbReference type="ARBA" id="ARBA00022984"/>
    </source>
</evidence>
<evidence type="ECO:0000313" key="16">
    <source>
        <dbReference type="EMBL" id="ADR20937.1"/>
    </source>
</evidence>
<dbReference type="GO" id="GO:0005737">
    <property type="term" value="C:cytoplasm"/>
    <property type="evidence" value="ECO:0007669"/>
    <property type="project" value="UniProtKB-SubCell"/>
</dbReference>
<name>E4TTM0_MARTH</name>
<keyword evidence="12" id="KW-0963">Cytoplasm</keyword>
<evidence type="ECO:0000256" key="6">
    <source>
        <dbReference type="ARBA" id="ARBA00022741"/>
    </source>
</evidence>
<keyword evidence="17" id="KW-1185">Reference proteome</keyword>
<feature type="domain" description="ATP-grasp" evidence="15">
    <location>
        <begin position="157"/>
        <end position="436"/>
    </location>
</feature>
<comment type="catalytic activity">
    <reaction evidence="11 12">
        <text>2 D-alanine + ATP = D-alanyl-D-alanine + ADP + phosphate + H(+)</text>
        <dbReference type="Rhea" id="RHEA:11224"/>
        <dbReference type="ChEBI" id="CHEBI:15378"/>
        <dbReference type="ChEBI" id="CHEBI:30616"/>
        <dbReference type="ChEBI" id="CHEBI:43474"/>
        <dbReference type="ChEBI" id="CHEBI:57416"/>
        <dbReference type="ChEBI" id="CHEBI:57822"/>
        <dbReference type="ChEBI" id="CHEBI:456216"/>
        <dbReference type="EC" id="6.3.2.4"/>
    </reaction>
</comment>
<accession>E4TTM0</accession>
<dbReference type="GO" id="GO:0071555">
    <property type="term" value="P:cell wall organization"/>
    <property type="evidence" value="ECO:0007669"/>
    <property type="project" value="UniProtKB-KW"/>
</dbReference>
<dbReference type="PROSITE" id="PS00843">
    <property type="entry name" value="DALA_DALA_LIGASE_1"/>
    <property type="match status" value="2"/>
</dbReference>
<evidence type="ECO:0000256" key="5">
    <source>
        <dbReference type="ARBA" id="ARBA00022598"/>
    </source>
</evidence>
<organism evidence="16 17">
    <name type="scientific">Marivirga tractuosa (strain ATCC 23168 / DSM 4126 / NBRC 15989 / NCIMB 1408 / VKM B-1430 / H-43)</name>
    <name type="common">Microscilla tractuosa</name>
    <name type="synonym">Flexibacter tractuosus</name>
    <dbReference type="NCBI Taxonomy" id="643867"/>
    <lineage>
        <taxon>Bacteria</taxon>
        <taxon>Pseudomonadati</taxon>
        <taxon>Bacteroidota</taxon>
        <taxon>Cytophagia</taxon>
        <taxon>Cytophagales</taxon>
        <taxon>Marivirgaceae</taxon>
        <taxon>Marivirga</taxon>
    </lineage>
</organism>
<dbReference type="RefSeq" id="WP_013453088.1">
    <property type="nucleotide sequence ID" value="NC_014759.1"/>
</dbReference>
<dbReference type="InterPro" id="IPR011761">
    <property type="entry name" value="ATP-grasp"/>
</dbReference>
<dbReference type="AlphaFoldDB" id="E4TTM0"/>
<dbReference type="KEGG" id="mtt:Ftrac_0935"/>
<evidence type="ECO:0000256" key="7">
    <source>
        <dbReference type="ARBA" id="ARBA00022840"/>
    </source>
</evidence>
<dbReference type="InterPro" id="IPR013815">
    <property type="entry name" value="ATP_grasp_subdomain_1"/>
</dbReference>
<dbReference type="PROSITE" id="PS00844">
    <property type="entry name" value="DALA_DALA_LIGASE_2"/>
    <property type="match status" value="1"/>
</dbReference>
<dbReference type="PANTHER" id="PTHR23132:SF0">
    <property type="entry name" value="D-ALANINE-D-ALANINE LIGASE FAMILY"/>
    <property type="match status" value="1"/>
</dbReference>
<evidence type="ECO:0000256" key="10">
    <source>
        <dbReference type="ARBA" id="ARBA00023316"/>
    </source>
</evidence>
<evidence type="ECO:0000256" key="1">
    <source>
        <dbReference type="ARBA" id="ARBA00001936"/>
    </source>
</evidence>
<evidence type="ECO:0000259" key="15">
    <source>
        <dbReference type="PROSITE" id="PS50975"/>
    </source>
</evidence>
<dbReference type="EC" id="6.3.2.4" evidence="4 12"/>
<evidence type="ECO:0000256" key="11">
    <source>
        <dbReference type="ARBA" id="ARBA00047614"/>
    </source>
</evidence>
<comment type="cofactor">
    <cofactor evidence="1">
        <name>Mn(2+)</name>
        <dbReference type="ChEBI" id="CHEBI:29035"/>
    </cofactor>
</comment>
<comment type="function">
    <text evidence="12">Cell wall formation.</text>
</comment>
<reference evidence="16 17" key="1">
    <citation type="journal article" date="2011" name="Stand. Genomic Sci.">
        <title>Complete genome sequence of Marivirga tractuosa type strain (H-43).</title>
        <authorList>
            <person name="Pagani I."/>
            <person name="Chertkov O."/>
            <person name="Lapidus A."/>
            <person name="Lucas S."/>
            <person name="Del Rio T.G."/>
            <person name="Tice H."/>
            <person name="Copeland A."/>
            <person name="Cheng J.F."/>
            <person name="Nolan M."/>
            <person name="Saunders E."/>
            <person name="Pitluck S."/>
            <person name="Held B."/>
            <person name="Goodwin L."/>
            <person name="Liolios K."/>
            <person name="Ovchinikova G."/>
            <person name="Ivanova N."/>
            <person name="Mavromatis K."/>
            <person name="Pati A."/>
            <person name="Chen A."/>
            <person name="Palaniappan K."/>
            <person name="Land M."/>
            <person name="Hauser L."/>
            <person name="Jeffries C.D."/>
            <person name="Detter J.C."/>
            <person name="Han C."/>
            <person name="Tapia R."/>
            <person name="Ngatchou-Djao O.D."/>
            <person name="Rohde M."/>
            <person name="Goker M."/>
            <person name="Spring S."/>
            <person name="Sikorski J."/>
            <person name="Woyke T."/>
            <person name="Bristow J."/>
            <person name="Eisen J.A."/>
            <person name="Markowitz V."/>
            <person name="Hugenholtz P."/>
            <person name="Klenk H.P."/>
            <person name="Kyrpides N.C."/>
        </authorList>
    </citation>
    <scope>NUCLEOTIDE SEQUENCE [LARGE SCALE GENOMIC DNA]</scope>
    <source>
        <strain evidence="17">ATCC 23168 / DSM 4126 / NBRC 15989 / NCIMB 1408 / VKM B-1430 / H-43</strain>
    </source>
</reference>
<dbReference type="GO" id="GO:0008360">
    <property type="term" value="P:regulation of cell shape"/>
    <property type="evidence" value="ECO:0007669"/>
    <property type="project" value="UniProtKB-KW"/>
</dbReference>
<keyword evidence="6 13" id="KW-0547">Nucleotide-binding</keyword>
<dbReference type="Pfam" id="PF01820">
    <property type="entry name" value="Dala_Dala_lig_N"/>
    <property type="match status" value="2"/>
</dbReference>
<evidence type="ECO:0000256" key="2">
    <source>
        <dbReference type="ARBA" id="ARBA00001946"/>
    </source>
</evidence>
<dbReference type="InterPro" id="IPR016185">
    <property type="entry name" value="PreATP-grasp_dom_sf"/>
</dbReference>
<dbReference type="InterPro" id="IPR005905">
    <property type="entry name" value="D_ala_D_ala"/>
</dbReference>
<evidence type="ECO:0000256" key="8">
    <source>
        <dbReference type="ARBA" id="ARBA00022960"/>
    </source>
</evidence>
<keyword evidence="5 12" id="KW-0436">Ligase</keyword>
<dbReference type="UniPathway" id="UPA00219"/>
<dbReference type="Pfam" id="PF07478">
    <property type="entry name" value="Dala_Dala_lig_C"/>
    <property type="match status" value="4"/>
</dbReference>
<comment type="cofactor">
    <cofactor evidence="2">
        <name>Mg(2+)</name>
        <dbReference type="ChEBI" id="CHEBI:18420"/>
    </cofactor>
</comment>
<keyword evidence="10 12" id="KW-0961">Cell wall biogenesis/degradation</keyword>
<dbReference type="Gene3D" id="3.30.470.20">
    <property type="entry name" value="ATP-grasp fold, B domain"/>
    <property type="match status" value="3"/>
</dbReference>
<dbReference type="HOGENOM" id="CLU_316113_0_0_10"/>
<evidence type="ECO:0000256" key="12">
    <source>
        <dbReference type="HAMAP-Rule" id="MF_00047"/>
    </source>
</evidence>
<comment type="subcellular location">
    <subcellularLocation>
        <location evidence="12">Cytoplasm</location>
    </subcellularLocation>
</comment>
<dbReference type="Proteomes" id="UP000008720">
    <property type="component" value="Chromosome"/>
</dbReference>
<dbReference type="SUPFAM" id="SSF56059">
    <property type="entry name" value="Glutathione synthetase ATP-binding domain-like"/>
    <property type="match status" value="3"/>
</dbReference>
<protein>
    <recommendedName>
        <fullName evidence="4 12">D-alanine--D-alanine ligase</fullName>
        <ecNumber evidence="4 12">6.3.2.4</ecNumber>
    </recommendedName>
    <alternativeName>
        <fullName evidence="12">D-Ala-D-Ala ligase</fullName>
    </alternativeName>
    <alternativeName>
        <fullName evidence="12">D-alanylalanine synthetase</fullName>
    </alternativeName>
</protein>
<dbReference type="InterPro" id="IPR011127">
    <property type="entry name" value="Dala_Dala_lig_N"/>
</dbReference>
<comment type="pathway">
    <text evidence="12">Cell wall biogenesis; peptidoglycan biosynthesis.</text>
</comment>
<dbReference type="PROSITE" id="PS50975">
    <property type="entry name" value="ATP_GRASP"/>
    <property type="match status" value="2"/>
</dbReference>
<dbReference type="STRING" id="643867.Ftrac_0935"/>
<evidence type="ECO:0000313" key="17">
    <source>
        <dbReference type="Proteomes" id="UP000008720"/>
    </source>
</evidence>
<keyword evidence="9 12" id="KW-0573">Peptidoglycan synthesis</keyword>
<dbReference type="GO" id="GO:0046872">
    <property type="term" value="F:metal ion binding"/>
    <property type="evidence" value="ECO:0007669"/>
    <property type="project" value="InterPro"/>
</dbReference>
<keyword evidence="14" id="KW-0175">Coiled coil</keyword>
<evidence type="ECO:0000256" key="4">
    <source>
        <dbReference type="ARBA" id="ARBA00012216"/>
    </source>
</evidence>
<feature type="coiled-coil region" evidence="14">
    <location>
        <begin position="449"/>
        <end position="476"/>
    </location>
</feature>
<evidence type="ECO:0000256" key="13">
    <source>
        <dbReference type="PROSITE-ProRule" id="PRU00409"/>
    </source>
</evidence>
<dbReference type="Gene3D" id="3.40.50.20">
    <property type="match status" value="2"/>
</dbReference>
<dbReference type="InterPro" id="IPR011095">
    <property type="entry name" value="Dala_Dala_lig_C"/>
</dbReference>
<dbReference type="InterPro" id="IPR000291">
    <property type="entry name" value="D-Ala_lig_Van_CS"/>
</dbReference>
<comment type="similarity">
    <text evidence="3 12">Belongs to the D-alanine--D-alanine ligase family.</text>
</comment>
<keyword evidence="7 13" id="KW-0067">ATP-binding</keyword>
<dbReference type="eggNOG" id="COG1181">
    <property type="taxonomic scope" value="Bacteria"/>
</dbReference>
<dbReference type="Gene3D" id="3.30.1490.20">
    <property type="entry name" value="ATP-grasp fold, A domain"/>
    <property type="match status" value="1"/>
</dbReference>
<dbReference type="PANTHER" id="PTHR23132">
    <property type="entry name" value="D-ALANINE--D-ALANINE LIGASE"/>
    <property type="match status" value="1"/>
</dbReference>
<dbReference type="HAMAP" id="MF_00047">
    <property type="entry name" value="Dala_Dala_lig"/>
    <property type="match status" value="1"/>
</dbReference>